<protein>
    <submittedName>
        <fullName evidence="1">Cysteine rich receptor like kinase</fullName>
    </submittedName>
</protein>
<reference evidence="1" key="1">
    <citation type="journal article" date="2023" name="Science">
        <title>Elucidation of the pathway for biosynthesis of saponin adjuvants from the soapbark tree.</title>
        <authorList>
            <person name="Reed J."/>
            <person name="Orme A."/>
            <person name="El-Demerdash A."/>
            <person name="Owen C."/>
            <person name="Martin L.B.B."/>
            <person name="Misra R.C."/>
            <person name="Kikuchi S."/>
            <person name="Rejzek M."/>
            <person name="Martin A.C."/>
            <person name="Harkess A."/>
            <person name="Leebens-Mack J."/>
            <person name="Louveau T."/>
            <person name="Stephenson M.J."/>
            <person name="Osbourn A."/>
        </authorList>
    </citation>
    <scope>NUCLEOTIDE SEQUENCE</scope>
    <source>
        <strain evidence="1">S10</strain>
    </source>
</reference>
<gene>
    <name evidence="1" type="ORF">O6P43_031180</name>
</gene>
<accession>A0AAD7KW55</accession>
<dbReference type="PANTHER" id="PTHR27006">
    <property type="entry name" value="PROMASTIGOTE SURFACE ANTIGEN PROTEIN PSA"/>
    <property type="match status" value="1"/>
</dbReference>
<dbReference type="PANTHER" id="PTHR27006:SF616">
    <property type="entry name" value="CYSTEINE-RICH RECEPTOR-LIKE PROTEIN KINASE 10"/>
    <property type="match status" value="1"/>
</dbReference>
<evidence type="ECO:0000313" key="2">
    <source>
        <dbReference type="Proteomes" id="UP001163823"/>
    </source>
</evidence>
<dbReference type="AlphaFoldDB" id="A0AAD7KW55"/>
<dbReference type="KEGG" id="qsa:O6P43_031180"/>
<name>A0AAD7KW55_QUISA</name>
<dbReference type="Proteomes" id="UP001163823">
    <property type="component" value="Chromosome 13"/>
</dbReference>
<keyword evidence="1" id="KW-0418">Kinase</keyword>
<keyword evidence="1" id="KW-0808">Transferase</keyword>
<proteinExistence type="predicted"/>
<dbReference type="EMBL" id="JARAOO010000013">
    <property type="protein sequence ID" value="KAJ7946216.1"/>
    <property type="molecule type" value="Genomic_DNA"/>
</dbReference>
<sequence>MPEIVSGKKSSGFSCGQTAEDLLSFAWNNWGDGTASYLIDPALNGGSRSEITRCIHIGLLCIQENVADKPTMASIVLVLNSYSTTLPVPAEPALFMHSGSVSQ</sequence>
<organism evidence="1 2">
    <name type="scientific">Quillaja saponaria</name>
    <name type="common">Soap bark tree</name>
    <dbReference type="NCBI Taxonomy" id="32244"/>
    <lineage>
        <taxon>Eukaryota</taxon>
        <taxon>Viridiplantae</taxon>
        <taxon>Streptophyta</taxon>
        <taxon>Embryophyta</taxon>
        <taxon>Tracheophyta</taxon>
        <taxon>Spermatophyta</taxon>
        <taxon>Magnoliopsida</taxon>
        <taxon>eudicotyledons</taxon>
        <taxon>Gunneridae</taxon>
        <taxon>Pentapetalae</taxon>
        <taxon>rosids</taxon>
        <taxon>fabids</taxon>
        <taxon>Fabales</taxon>
        <taxon>Quillajaceae</taxon>
        <taxon>Quillaja</taxon>
    </lineage>
</organism>
<keyword evidence="2" id="KW-1185">Reference proteome</keyword>
<dbReference type="Gene3D" id="1.10.510.10">
    <property type="entry name" value="Transferase(Phosphotransferase) domain 1"/>
    <property type="match status" value="1"/>
</dbReference>
<keyword evidence="1" id="KW-0675">Receptor</keyword>
<dbReference type="GO" id="GO:0016301">
    <property type="term" value="F:kinase activity"/>
    <property type="evidence" value="ECO:0007669"/>
    <property type="project" value="UniProtKB-KW"/>
</dbReference>
<evidence type="ECO:0000313" key="1">
    <source>
        <dbReference type="EMBL" id="KAJ7946216.1"/>
    </source>
</evidence>
<comment type="caution">
    <text evidence="1">The sequence shown here is derived from an EMBL/GenBank/DDBJ whole genome shotgun (WGS) entry which is preliminary data.</text>
</comment>